<feature type="chain" id="PRO_5035145378" evidence="1">
    <location>
        <begin position="23"/>
        <end position="164"/>
    </location>
</feature>
<dbReference type="EMBL" id="JACVXD010000001">
    <property type="protein sequence ID" value="MBD0822581.1"/>
    <property type="molecule type" value="Genomic_DNA"/>
</dbReference>
<dbReference type="RefSeq" id="WP_188221901.1">
    <property type="nucleotide sequence ID" value="NZ_JACVXD010000001.1"/>
</dbReference>
<proteinExistence type="predicted"/>
<feature type="domain" description="SCP" evidence="2">
    <location>
        <begin position="49"/>
        <end position="136"/>
    </location>
</feature>
<dbReference type="PANTHER" id="PTHR31157">
    <property type="entry name" value="SCP DOMAIN-CONTAINING PROTEIN"/>
    <property type="match status" value="1"/>
</dbReference>
<sequence>MKLSTKLPFLALLAILSFSCTTDSLEDEVQGEEFSLIILEDKSIEVEILDLINDHRLSKGLDPLLDMNIVKSVAYTHTDYMVDNNEVSHANFFKRSEYLKANAGASKVSENVAYGYSSAESVVNAWLKSEGHRATIEGDFTNFDISAEVNTEGKWYYTNIFIKK</sequence>
<dbReference type="InterPro" id="IPR035940">
    <property type="entry name" value="CAP_sf"/>
</dbReference>
<dbReference type="Pfam" id="PF00188">
    <property type="entry name" value="CAP"/>
    <property type="match status" value="1"/>
</dbReference>
<dbReference type="SUPFAM" id="SSF55797">
    <property type="entry name" value="PR-1-like"/>
    <property type="match status" value="1"/>
</dbReference>
<dbReference type="Proteomes" id="UP000621516">
    <property type="component" value="Unassembled WGS sequence"/>
</dbReference>
<feature type="signal peptide" evidence="1">
    <location>
        <begin position="1"/>
        <end position="22"/>
    </location>
</feature>
<dbReference type="Gene3D" id="3.40.33.10">
    <property type="entry name" value="CAP"/>
    <property type="match status" value="1"/>
</dbReference>
<evidence type="ECO:0000313" key="4">
    <source>
        <dbReference type="Proteomes" id="UP000621516"/>
    </source>
</evidence>
<evidence type="ECO:0000313" key="3">
    <source>
        <dbReference type="EMBL" id="MBD0822581.1"/>
    </source>
</evidence>
<dbReference type="PROSITE" id="PS51257">
    <property type="entry name" value="PROKAR_LIPOPROTEIN"/>
    <property type="match status" value="1"/>
</dbReference>
<keyword evidence="4" id="KW-1185">Reference proteome</keyword>
<accession>A0A8J6U6A9</accession>
<comment type="caution">
    <text evidence="3">The sequence shown here is derived from an EMBL/GenBank/DDBJ whole genome shotgun (WGS) entry which is preliminary data.</text>
</comment>
<evidence type="ECO:0000259" key="2">
    <source>
        <dbReference type="Pfam" id="PF00188"/>
    </source>
</evidence>
<reference evidence="3 4" key="1">
    <citation type="journal article" date="2018" name="J. Microbiol.">
        <title>Aestuariibaculum marinum sp. nov., a marine bacterium isolated from seawater in South Korea.</title>
        <authorList>
            <person name="Choi J."/>
            <person name="Lee D."/>
            <person name="Jang J.H."/>
            <person name="Cha S."/>
            <person name="Seo T."/>
        </authorList>
    </citation>
    <scope>NUCLEOTIDE SEQUENCE [LARGE SCALE GENOMIC DNA]</scope>
    <source>
        <strain evidence="3 4">IP7</strain>
    </source>
</reference>
<dbReference type="InterPro" id="IPR014044">
    <property type="entry name" value="CAP_dom"/>
</dbReference>
<keyword evidence="1" id="KW-0732">Signal</keyword>
<name>A0A8J6U6A9_9FLAO</name>
<protein>
    <submittedName>
        <fullName evidence="3">CAP domain-containing protein</fullName>
    </submittedName>
</protein>
<dbReference type="CDD" id="cd05379">
    <property type="entry name" value="CAP_bacterial"/>
    <property type="match status" value="1"/>
</dbReference>
<evidence type="ECO:0000256" key="1">
    <source>
        <dbReference type="SAM" id="SignalP"/>
    </source>
</evidence>
<dbReference type="PANTHER" id="PTHR31157:SF1">
    <property type="entry name" value="SCP DOMAIN-CONTAINING PROTEIN"/>
    <property type="match status" value="1"/>
</dbReference>
<dbReference type="AlphaFoldDB" id="A0A8J6U6A9"/>
<organism evidence="3 4">
    <name type="scientific">Aestuariibaculum marinum</name>
    <dbReference type="NCBI Taxonomy" id="2683592"/>
    <lineage>
        <taxon>Bacteria</taxon>
        <taxon>Pseudomonadati</taxon>
        <taxon>Bacteroidota</taxon>
        <taxon>Flavobacteriia</taxon>
        <taxon>Flavobacteriales</taxon>
        <taxon>Flavobacteriaceae</taxon>
    </lineage>
</organism>
<gene>
    <name evidence="3" type="ORF">ICJ85_00975</name>
</gene>